<keyword evidence="1" id="KW-1133">Transmembrane helix</keyword>
<keyword evidence="1" id="KW-0812">Transmembrane</keyword>
<accession>A0ABP6IMI1</accession>
<evidence type="ECO:0000256" key="1">
    <source>
        <dbReference type="SAM" id="Phobius"/>
    </source>
</evidence>
<dbReference type="EMBL" id="BAAAVI010000044">
    <property type="protein sequence ID" value="GAA2889247.1"/>
    <property type="molecule type" value="Genomic_DNA"/>
</dbReference>
<dbReference type="Proteomes" id="UP001500831">
    <property type="component" value="Unassembled WGS sequence"/>
</dbReference>
<sequence>MRTLATAVVVILGLLSTVWVWFSSVFVSGVCGDAEVCQNVTSMLIVVGPPADLALIALAVYAIWTGATARAVVFGLGATGLCAVASALLESVVP</sequence>
<feature type="transmembrane region" description="Helical" evidence="1">
    <location>
        <begin position="43"/>
        <end position="64"/>
    </location>
</feature>
<evidence type="ECO:0000313" key="3">
    <source>
        <dbReference type="Proteomes" id="UP001500831"/>
    </source>
</evidence>
<gene>
    <name evidence="2" type="ORF">GCM10010517_53330</name>
</gene>
<feature type="transmembrane region" description="Helical" evidence="1">
    <location>
        <begin position="71"/>
        <end position="89"/>
    </location>
</feature>
<keyword evidence="3" id="KW-1185">Reference proteome</keyword>
<reference evidence="3" key="1">
    <citation type="journal article" date="2019" name="Int. J. Syst. Evol. Microbiol.">
        <title>The Global Catalogue of Microorganisms (GCM) 10K type strain sequencing project: providing services to taxonomists for standard genome sequencing and annotation.</title>
        <authorList>
            <consortium name="The Broad Institute Genomics Platform"/>
            <consortium name="The Broad Institute Genome Sequencing Center for Infectious Disease"/>
            <person name="Wu L."/>
            <person name="Ma J."/>
        </authorList>
    </citation>
    <scope>NUCLEOTIDE SEQUENCE [LARGE SCALE GENOMIC DNA]</scope>
    <source>
        <strain evidence="3">JCM 6242</strain>
    </source>
</reference>
<name>A0ABP6IMI1_9ACTN</name>
<dbReference type="RefSeq" id="WP_344977168.1">
    <property type="nucleotide sequence ID" value="NZ_BAAAVI010000044.1"/>
</dbReference>
<organism evidence="2 3">
    <name type="scientific">Streptosporangium fragile</name>
    <dbReference type="NCBI Taxonomy" id="46186"/>
    <lineage>
        <taxon>Bacteria</taxon>
        <taxon>Bacillati</taxon>
        <taxon>Actinomycetota</taxon>
        <taxon>Actinomycetes</taxon>
        <taxon>Streptosporangiales</taxon>
        <taxon>Streptosporangiaceae</taxon>
        <taxon>Streptosporangium</taxon>
    </lineage>
</organism>
<protein>
    <submittedName>
        <fullName evidence="2">Uncharacterized protein</fullName>
    </submittedName>
</protein>
<proteinExistence type="predicted"/>
<keyword evidence="1" id="KW-0472">Membrane</keyword>
<comment type="caution">
    <text evidence="2">The sequence shown here is derived from an EMBL/GenBank/DDBJ whole genome shotgun (WGS) entry which is preliminary data.</text>
</comment>
<evidence type="ECO:0000313" key="2">
    <source>
        <dbReference type="EMBL" id="GAA2889247.1"/>
    </source>
</evidence>